<dbReference type="PANTHER" id="PTHR43555">
    <property type="entry name" value="PHOSPHORIBOSYLFORMYLGLYCINAMIDINE SYNTHASE SUBUNIT PURL"/>
    <property type="match status" value="1"/>
</dbReference>
<evidence type="ECO:0000259" key="11">
    <source>
        <dbReference type="Pfam" id="PF18072"/>
    </source>
</evidence>
<keyword evidence="5 8" id="KW-0658">Purine biosynthesis</keyword>
<feature type="binding site" evidence="8">
    <location>
        <position position="538"/>
    </location>
    <ligand>
        <name>Mg(2+)</name>
        <dbReference type="ChEBI" id="CHEBI:18420"/>
        <label>1</label>
    </ligand>
</feature>
<proteinExistence type="inferred from homology"/>
<evidence type="ECO:0000256" key="8">
    <source>
        <dbReference type="HAMAP-Rule" id="MF_00420"/>
    </source>
</evidence>
<keyword evidence="2 8" id="KW-0436">Ligase</keyword>
<feature type="active site" evidence="8">
    <location>
        <position position="55"/>
    </location>
</feature>
<feature type="active site" description="Proton acceptor" evidence="8">
    <location>
        <position position="101"/>
    </location>
</feature>
<feature type="binding site" evidence="8">
    <location>
        <begin position="318"/>
        <end position="320"/>
    </location>
    <ligand>
        <name>substrate</name>
    </ligand>
</feature>
<comment type="subunit">
    <text evidence="8">Monomer. Part of the FGAM synthase complex composed of 1 PurL, 1 PurQ and 2 PurS subunits.</text>
</comment>
<dbReference type="InterPro" id="IPR036921">
    <property type="entry name" value="PurM-like_N_sf"/>
</dbReference>
<dbReference type="Pfam" id="PF18072">
    <property type="entry name" value="FGAR-AT_linker"/>
    <property type="match status" value="1"/>
</dbReference>
<gene>
    <name evidence="8" type="primary">purL</name>
    <name evidence="12" type="ORF">JOC27_001032</name>
</gene>
<keyword evidence="13" id="KW-1185">Reference proteome</keyword>
<dbReference type="Pfam" id="PF02769">
    <property type="entry name" value="AIRS_C"/>
    <property type="match status" value="2"/>
</dbReference>
<feature type="domain" description="PurM-like N-terminal" evidence="9">
    <location>
        <begin position="443"/>
        <end position="562"/>
    </location>
</feature>
<keyword evidence="4 8" id="KW-0547">Nucleotide-binding</keyword>
<dbReference type="Gene3D" id="3.30.1330.10">
    <property type="entry name" value="PurM-like, N-terminal domain"/>
    <property type="match status" value="2"/>
</dbReference>
<dbReference type="HAMAP" id="MF_00420">
    <property type="entry name" value="PurL_2"/>
    <property type="match status" value="1"/>
</dbReference>
<evidence type="ECO:0000256" key="1">
    <source>
        <dbReference type="ARBA" id="ARBA00022490"/>
    </source>
</evidence>
<reference evidence="12 13" key="1">
    <citation type="submission" date="2021-01" db="EMBL/GenBank/DDBJ databases">
        <title>Genomic Encyclopedia of Type Strains, Phase IV (KMG-IV): sequencing the most valuable type-strain genomes for metagenomic binning, comparative biology and taxonomic classification.</title>
        <authorList>
            <person name="Goeker M."/>
        </authorList>
    </citation>
    <scope>NUCLEOTIDE SEQUENCE [LARGE SCALE GENOMIC DNA]</scope>
    <source>
        <strain evidence="12 13">DSM 100968</strain>
    </source>
</reference>
<feature type="binding site" evidence="8">
    <location>
        <position position="123"/>
    </location>
    <ligand>
        <name>Mg(2+)</name>
        <dbReference type="ChEBI" id="CHEBI:18420"/>
        <label>2</label>
    </ligand>
</feature>
<feature type="binding site" evidence="8">
    <location>
        <position position="246"/>
    </location>
    <ligand>
        <name>substrate</name>
    </ligand>
</feature>
<dbReference type="PANTHER" id="PTHR43555:SF1">
    <property type="entry name" value="PHOSPHORIBOSYLFORMYLGLYCINAMIDINE SYNTHASE SUBUNIT PURL"/>
    <property type="match status" value="1"/>
</dbReference>
<dbReference type="NCBIfam" id="NF002290">
    <property type="entry name" value="PRK01213.1"/>
    <property type="match status" value="1"/>
</dbReference>
<evidence type="ECO:0000256" key="5">
    <source>
        <dbReference type="ARBA" id="ARBA00022755"/>
    </source>
</evidence>
<feature type="domain" description="PurM-like N-terminal" evidence="9">
    <location>
        <begin position="80"/>
        <end position="195"/>
    </location>
</feature>
<comment type="catalytic activity">
    <reaction evidence="8">
        <text>N(2)-formyl-N(1)-(5-phospho-beta-D-ribosyl)glycinamide + L-glutamine + ATP + H2O = 2-formamido-N(1)-(5-O-phospho-beta-D-ribosyl)acetamidine + L-glutamate + ADP + phosphate + H(+)</text>
        <dbReference type="Rhea" id="RHEA:17129"/>
        <dbReference type="ChEBI" id="CHEBI:15377"/>
        <dbReference type="ChEBI" id="CHEBI:15378"/>
        <dbReference type="ChEBI" id="CHEBI:29985"/>
        <dbReference type="ChEBI" id="CHEBI:30616"/>
        <dbReference type="ChEBI" id="CHEBI:43474"/>
        <dbReference type="ChEBI" id="CHEBI:58359"/>
        <dbReference type="ChEBI" id="CHEBI:147286"/>
        <dbReference type="ChEBI" id="CHEBI:147287"/>
        <dbReference type="ChEBI" id="CHEBI:456216"/>
        <dbReference type="EC" id="6.3.5.3"/>
    </reaction>
</comment>
<dbReference type="NCBIfam" id="TIGR01736">
    <property type="entry name" value="FGAM_synth_II"/>
    <property type="match status" value="1"/>
</dbReference>
<sequence length="740" mass="79381">MPTASLEPSAETIAQEKIYRTMGLTEDEYAKVCKLLGRKPNYTETGLFSVMWSEHCSYKTSKPLLKKFPTSGGRVLQGPGEGAGIVDIGDKQAVVFKIESHNHPSAIEPYQGAATGVGGIIRDVFSMGARPVAILDSLRFGQLDNARVRYIFEEVVSGIAGYGNCIGIPTVGGELSFDPCYNGNPLVNAMCVGIMNHADIQVGQARGIGNTVMYVGASTGRDGINGATFASEEISDKSDEKRSAVQVGDPFMEKLLVEACLELTKHEALVGIQDMGAAGLVSSASEMAAKAGVGIHMNLDLIPQRETAMTPYEMMLSESQERMLIVIKKGSEEEIQAIFSRWGLHAVAVGTVIEEEVLRLEHKGEIVAEVPSDALASAPVRHMPSRVPETYTLNQTAPAWTPEIKNYPETIKRLLTQPSLAAKDWVTRQYDYMVQTNTVVAPGSDAAVVRVRGTNKGLALTTDCNAKYLALDPYVGGKIAVAEAARNIVCSGGIPLAITDCLNFGSPEKPEVFWEMEQSVSGMAEACKELETPVISGNVSLYNETDQEAIDPTPVVGMVGLVEDLDKVCTVAFKNAGDAIYLIGEAQAEFGGSALQILLDGKASGKVPALDLELEKARQSNVLQAIQSGLVSSAHDISEGGLATAIADSVFGTSFGCDLTLFGDPAVELFSETQSRYLVSVPKELTEKFETIVRDTVQIGIVTTSDELHIACDNESFTLNRPDLENDWRGVLSCIMSTEN</sequence>
<evidence type="ECO:0000256" key="7">
    <source>
        <dbReference type="ARBA" id="ARBA00022842"/>
    </source>
</evidence>
<feature type="binding site" evidence="8">
    <location>
        <position position="274"/>
    </location>
    <ligand>
        <name>Mg(2+)</name>
        <dbReference type="ChEBI" id="CHEBI:18420"/>
        <label>2</label>
    </ligand>
</feature>
<feature type="binding site" evidence="8">
    <location>
        <position position="540"/>
    </location>
    <ligand>
        <name>substrate</name>
    </ligand>
</feature>
<dbReference type="SUPFAM" id="SSF55326">
    <property type="entry name" value="PurM N-terminal domain-like"/>
    <property type="match status" value="2"/>
</dbReference>
<keyword evidence="1 8" id="KW-0963">Cytoplasm</keyword>
<comment type="caution">
    <text evidence="12">The sequence shown here is derived from an EMBL/GenBank/DDBJ whole genome shotgun (WGS) entry which is preliminary data.</text>
</comment>
<dbReference type="InterPro" id="IPR010918">
    <property type="entry name" value="PurM-like_C_dom"/>
</dbReference>
<keyword evidence="3 8" id="KW-0479">Metal-binding</keyword>
<dbReference type="SUPFAM" id="SSF56042">
    <property type="entry name" value="PurM C-terminal domain-like"/>
    <property type="match status" value="2"/>
</dbReference>
<evidence type="ECO:0000256" key="6">
    <source>
        <dbReference type="ARBA" id="ARBA00022840"/>
    </source>
</evidence>
<comment type="function">
    <text evidence="8">Part of the phosphoribosylformylglycinamidine synthase complex involved in the purines biosynthetic pathway. Catalyzes the ATP-dependent conversion of formylglycinamide ribonucleotide (FGAR) and glutamine to yield formylglycinamidine ribonucleotide (FGAM) and glutamate. The FGAM synthase complex is composed of three subunits. PurQ produces an ammonia molecule by converting glutamine to glutamate. PurL transfers the ammonia molecule to FGAR to form FGAM in an ATP-dependent manner. PurS interacts with PurQ and PurL and is thought to assist in the transfer of the ammonia molecule from PurQ to PurL.</text>
</comment>
<dbReference type="Gene3D" id="3.90.650.10">
    <property type="entry name" value="PurM-like C-terminal domain"/>
    <property type="match status" value="2"/>
</dbReference>
<dbReference type="InterPro" id="IPR036676">
    <property type="entry name" value="PurM-like_C_sf"/>
</dbReference>
<feature type="domain" description="Phosphoribosylformylglycinamidine synthase linker" evidence="11">
    <location>
        <begin position="13"/>
        <end position="59"/>
    </location>
</feature>
<evidence type="ECO:0000259" key="9">
    <source>
        <dbReference type="Pfam" id="PF00586"/>
    </source>
</evidence>
<feature type="binding site" evidence="8">
    <location>
        <position position="99"/>
    </location>
    <ligand>
        <name>Mg(2+)</name>
        <dbReference type="ChEBI" id="CHEBI:18420"/>
        <label>1</label>
    </ligand>
</feature>
<accession>A0ABS2Q772</accession>
<comment type="similarity">
    <text evidence="8">Belongs to the FGAMS family.</text>
</comment>
<dbReference type="EMBL" id="JAFBEV010000006">
    <property type="protein sequence ID" value="MBM7657583.1"/>
    <property type="molecule type" value="Genomic_DNA"/>
</dbReference>
<keyword evidence="6 8" id="KW-0067">ATP-binding</keyword>
<feature type="binding site" evidence="8">
    <location>
        <position position="537"/>
    </location>
    <ligand>
        <name>ATP</name>
        <dbReference type="ChEBI" id="CHEBI:30616"/>
    </ligand>
</feature>
<dbReference type="RefSeq" id="WP_205005919.1">
    <property type="nucleotide sequence ID" value="NZ_CBCRXA010000011.1"/>
</dbReference>
<dbReference type="EC" id="6.3.5.3" evidence="8"/>
<dbReference type="GO" id="GO:0004642">
    <property type="term" value="F:phosphoribosylformylglycinamidine synthase activity"/>
    <property type="evidence" value="ECO:0007669"/>
    <property type="project" value="UniProtKB-EC"/>
</dbReference>
<protein>
    <recommendedName>
        <fullName evidence="8">Phosphoribosylformylglycinamidine synthase subunit PurL</fullName>
        <shortName evidence="8">FGAM synthase</shortName>
        <ecNumber evidence="8">6.3.5.3</ecNumber>
    </recommendedName>
    <alternativeName>
        <fullName evidence="8">Formylglycinamide ribonucleotide amidotransferase subunit II</fullName>
        <shortName evidence="8">FGAR amidotransferase II</shortName>
        <shortName evidence="8">FGAR-AT II</shortName>
    </alternativeName>
    <alternativeName>
        <fullName evidence="8">Glutamine amidotransferase PurL</fullName>
    </alternativeName>
    <alternativeName>
        <fullName evidence="8">Phosphoribosylformylglycinamidine synthase subunit II</fullName>
    </alternativeName>
</protein>
<feature type="binding site" evidence="8">
    <location>
        <position position="122"/>
    </location>
    <ligand>
        <name>substrate</name>
    </ligand>
</feature>
<organism evidence="12 13">
    <name type="scientific">Sporolactobacillus spathodeae</name>
    <dbReference type="NCBI Taxonomy" id="1465502"/>
    <lineage>
        <taxon>Bacteria</taxon>
        <taxon>Bacillati</taxon>
        <taxon>Bacillota</taxon>
        <taxon>Bacilli</taxon>
        <taxon>Bacillales</taxon>
        <taxon>Sporolactobacillaceae</taxon>
        <taxon>Sporolactobacillus</taxon>
    </lineage>
</organism>
<feature type="binding site" evidence="8">
    <location>
        <position position="97"/>
    </location>
    <ligand>
        <name>ATP</name>
        <dbReference type="ChEBI" id="CHEBI:30616"/>
    </ligand>
</feature>
<feature type="binding site" evidence="8">
    <location>
        <position position="58"/>
    </location>
    <ligand>
        <name>ATP</name>
        <dbReference type="ChEBI" id="CHEBI:30616"/>
    </ligand>
</feature>
<evidence type="ECO:0000313" key="13">
    <source>
        <dbReference type="Proteomes" id="UP000823201"/>
    </source>
</evidence>
<dbReference type="InterPro" id="IPR016188">
    <property type="entry name" value="PurM-like_N"/>
</dbReference>
<comment type="caution">
    <text evidence="8">Lacks conserved residue(s) required for the propagation of feature annotation.</text>
</comment>
<feature type="binding site" evidence="8">
    <location>
        <position position="500"/>
    </location>
    <ligand>
        <name>ATP</name>
        <dbReference type="ChEBI" id="CHEBI:30616"/>
    </ligand>
</feature>
<evidence type="ECO:0000256" key="4">
    <source>
        <dbReference type="ARBA" id="ARBA00022741"/>
    </source>
</evidence>
<feature type="binding site" evidence="8">
    <location>
        <begin position="100"/>
        <end position="103"/>
    </location>
    <ligand>
        <name>substrate</name>
    </ligand>
</feature>
<dbReference type="CDD" id="cd02204">
    <property type="entry name" value="PurL_repeat2"/>
    <property type="match status" value="1"/>
</dbReference>
<comment type="pathway">
    <text evidence="8">Purine metabolism; IMP biosynthesis via de novo pathway; 5-amino-1-(5-phospho-D-ribosyl)imidazole from N(2)-formyl-N(1)-(5-phospho-D-ribosyl)glycinamide: step 1/2.</text>
</comment>
<name>A0ABS2Q772_9BACL</name>
<evidence type="ECO:0000313" key="12">
    <source>
        <dbReference type="EMBL" id="MBM7657583.1"/>
    </source>
</evidence>
<evidence type="ECO:0000256" key="2">
    <source>
        <dbReference type="ARBA" id="ARBA00022598"/>
    </source>
</evidence>
<dbReference type="InterPro" id="IPR010074">
    <property type="entry name" value="PRibForGlyAmidine_synth_PurL"/>
</dbReference>
<evidence type="ECO:0000256" key="3">
    <source>
        <dbReference type="ARBA" id="ARBA00022723"/>
    </source>
</evidence>
<keyword evidence="7 8" id="KW-0460">Magnesium</keyword>
<comment type="subcellular location">
    <subcellularLocation>
        <location evidence="8">Cytoplasm</location>
    </subcellularLocation>
</comment>
<dbReference type="Pfam" id="PF00586">
    <property type="entry name" value="AIRS"/>
    <property type="match status" value="2"/>
</dbReference>
<feature type="domain" description="PurM-like C-terminal" evidence="10">
    <location>
        <begin position="576"/>
        <end position="709"/>
    </location>
</feature>
<dbReference type="InterPro" id="IPR041609">
    <property type="entry name" value="PurL_linker"/>
</dbReference>
<dbReference type="Proteomes" id="UP000823201">
    <property type="component" value="Unassembled WGS sequence"/>
</dbReference>
<evidence type="ECO:0000259" key="10">
    <source>
        <dbReference type="Pfam" id="PF02769"/>
    </source>
</evidence>
<feature type="domain" description="PurM-like C-terminal" evidence="10">
    <location>
        <begin position="208"/>
        <end position="362"/>
    </location>
</feature>
<dbReference type="CDD" id="cd02203">
    <property type="entry name" value="PurL_repeat1"/>
    <property type="match status" value="1"/>
</dbReference>
<dbReference type="PIRSF" id="PIRSF001587">
    <property type="entry name" value="FGAM_synthase_II"/>
    <property type="match status" value="1"/>
</dbReference>